<evidence type="ECO:0000256" key="1">
    <source>
        <dbReference type="SAM" id="Phobius"/>
    </source>
</evidence>
<proteinExistence type="predicted"/>
<reference evidence="2" key="1">
    <citation type="journal article" date="2023" name="Mol. Biol. Evol.">
        <title>Third-Generation Sequencing Reveals the Adaptive Role of the Epigenome in Three Deep-Sea Polychaetes.</title>
        <authorList>
            <person name="Perez M."/>
            <person name="Aroh O."/>
            <person name="Sun Y."/>
            <person name="Lan Y."/>
            <person name="Juniper S.K."/>
            <person name="Young C.R."/>
            <person name="Angers B."/>
            <person name="Qian P.Y."/>
        </authorList>
    </citation>
    <scope>NUCLEOTIDE SEQUENCE</scope>
    <source>
        <strain evidence="2">P08H-3</strain>
    </source>
</reference>
<feature type="transmembrane region" description="Helical" evidence="1">
    <location>
        <begin position="12"/>
        <end position="33"/>
    </location>
</feature>
<evidence type="ECO:0008006" key="4">
    <source>
        <dbReference type="Google" id="ProtNLM"/>
    </source>
</evidence>
<sequence>MICRRGIGHASLTMLIGLLCLMIISTILFAISLTKSNNKPKFYINEEGYGNDPMEEYSFDEEEQVCKVPKLSLDDEKYNKDFRVLPKLSCRGKSLFHLQNSVLRINRTLLDGKPLSYCIYAAVDRIDHWKVRYSTSLKRHSNFEGKVDADFFRVQCYVKNKYSSLQSMTPSNIGQEDSEDITFLRSKGDNYNWNKVNPDYDQFVTQVHPKNDVMERVSRTKSFINSTQLNVVIYGIDSMSRVSWKKILPKSYTYLRDTLKSVILQSYNIIGDGTVAALLPILTGQTQAELPNAGKNRPGAHRLDVFPLIWKNFTESGYVTLLGEDTPEISIFSLRFTGFDKPPVDHYMRPFWLAASKSTIWKKSVRYCIGNKPKHQYTLDYMKDFFDKYPRVPKFAFGFHTELSHGHTYPVQHIDQDLTDFLDYFKSAGHLENTLLIVMADHGPRFADRCPMTTGKLEERLPMMSLTFPESFKIQYPHLIKNLMKNRKRLTTPFDIYETLKSVLNIYNAEKPVKYSDRGISLLNVIPANRTCTSADIELNWCTCMEIENISVTDKTVQQTATFAVSYINKLLYVIKEKCYELTLKKILDAKKAYPNEQVVKYVKKENAKIPAFKKPAKLDILHIQLTIETSPNNGLYGITVDKDLATNTFTINGDYSRLNAYGKQPHCIMETHPEFRKMKPRFVIFRLENPFSGFSIPHTTDKGASSANRILINLTPQSHRIIRYLDRVIGCDLVEIRPIGNVCDDLHSDRILRLRLRLVVGHRTIAGTLGRAINKD</sequence>
<dbReference type="PANTHER" id="PTHR10974">
    <property type="entry name" value="FI08016P-RELATED"/>
    <property type="match status" value="1"/>
</dbReference>
<dbReference type="AlphaFoldDB" id="A0AAD9MR11"/>
<dbReference type="Gene3D" id="3.40.720.10">
    <property type="entry name" value="Alkaline Phosphatase, subunit A"/>
    <property type="match status" value="1"/>
</dbReference>
<dbReference type="Proteomes" id="UP001208570">
    <property type="component" value="Unassembled WGS sequence"/>
</dbReference>
<comment type="caution">
    <text evidence="2">The sequence shown here is derived from an EMBL/GenBank/DDBJ whole genome shotgun (WGS) entry which is preliminary data.</text>
</comment>
<dbReference type="EMBL" id="JAODUP010001199">
    <property type="protein sequence ID" value="KAK2140948.1"/>
    <property type="molecule type" value="Genomic_DNA"/>
</dbReference>
<evidence type="ECO:0000313" key="2">
    <source>
        <dbReference type="EMBL" id="KAK2140948.1"/>
    </source>
</evidence>
<dbReference type="Pfam" id="PF02995">
    <property type="entry name" value="DUF229"/>
    <property type="match status" value="1"/>
</dbReference>
<gene>
    <name evidence="2" type="ORF">LSH36_1199g00000</name>
</gene>
<accession>A0AAD9MR11</accession>
<dbReference type="SUPFAM" id="SSF53649">
    <property type="entry name" value="Alkaline phosphatase-like"/>
    <property type="match status" value="1"/>
</dbReference>
<name>A0AAD9MR11_9ANNE</name>
<keyword evidence="1" id="KW-0472">Membrane</keyword>
<dbReference type="InterPro" id="IPR017850">
    <property type="entry name" value="Alkaline_phosphatase_core_sf"/>
</dbReference>
<dbReference type="InterPro" id="IPR004245">
    <property type="entry name" value="DUF229"/>
</dbReference>
<organism evidence="2 3">
    <name type="scientific">Paralvinella palmiformis</name>
    <dbReference type="NCBI Taxonomy" id="53620"/>
    <lineage>
        <taxon>Eukaryota</taxon>
        <taxon>Metazoa</taxon>
        <taxon>Spiralia</taxon>
        <taxon>Lophotrochozoa</taxon>
        <taxon>Annelida</taxon>
        <taxon>Polychaeta</taxon>
        <taxon>Sedentaria</taxon>
        <taxon>Canalipalpata</taxon>
        <taxon>Terebellida</taxon>
        <taxon>Terebelliformia</taxon>
        <taxon>Alvinellidae</taxon>
        <taxon>Paralvinella</taxon>
    </lineage>
</organism>
<protein>
    <recommendedName>
        <fullName evidence="4">DUF229 domain containing protein</fullName>
    </recommendedName>
</protein>
<keyword evidence="1" id="KW-0812">Transmembrane</keyword>
<keyword evidence="1" id="KW-1133">Transmembrane helix</keyword>
<keyword evidence="3" id="KW-1185">Reference proteome</keyword>
<dbReference type="PANTHER" id="PTHR10974:SF1">
    <property type="entry name" value="FI08016P-RELATED"/>
    <property type="match status" value="1"/>
</dbReference>
<dbReference type="CDD" id="cd16021">
    <property type="entry name" value="ALP_like"/>
    <property type="match status" value="1"/>
</dbReference>
<dbReference type="FunFam" id="3.40.720.10:FF:000017">
    <property type="entry name" value="Predicted protein"/>
    <property type="match status" value="1"/>
</dbReference>
<evidence type="ECO:0000313" key="3">
    <source>
        <dbReference type="Proteomes" id="UP001208570"/>
    </source>
</evidence>
<dbReference type="GO" id="GO:0005615">
    <property type="term" value="C:extracellular space"/>
    <property type="evidence" value="ECO:0007669"/>
    <property type="project" value="TreeGrafter"/>
</dbReference>